<dbReference type="EMBL" id="BK016090">
    <property type="protein sequence ID" value="DAF94180.1"/>
    <property type="molecule type" value="Genomic_DNA"/>
</dbReference>
<name>A0A8S5UID4_9CAUD</name>
<organism evidence="1">
    <name type="scientific">Myoviridae sp. ctu2j3</name>
    <dbReference type="NCBI Taxonomy" id="2825197"/>
    <lineage>
        <taxon>Viruses</taxon>
        <taxon>Duplodnaviria</taxon>
        <taxon>Heunggongvirae</taxon>
        <taxon>Uroviricota</taxon>
        <taxon>Caudoviricetes</taxon>
    </lineage>
</organism>
<reference evidence="1" key="1">
    <citation type="journal article" date="2021" name="Proc. Natl. Acad. Sci. U.S.A.">
        <title>A Catalog of Tens of Thousands of Viruses from Human Metagenomes Reveals Hidden Associations with Chronic Diseases.</title>
        <authorList>
            <person name="Tisza M.J."/>
            <person name="Buck C.B."/>
        </authorList>
    </citation>
    <scope>NUCLEOTIDE SEQUENCE</scope>
    <source>
        <strain evidence="1">Ctu2j3</strain>
    </source>
</reference>
<evidence type="ECO:0000313" key="1">
    <source>
        <dbReference type="EMBL" id="DAF94231.1"/>
    </source>
</evidence>
<dbReference type="EMBL" id="BK016090">
    <property type="protein sequence ID" value="DAF94231.1"/>
    <property type="molecule type" value="Genomic_DNA"/>
</dbReference>
<protein>
    <submittedName>
        <fullName evidence="1">Uncharacterized protein</fullName>
    </submittedName>
</protein>
<proteinExistence type="predicted"/>
<sequence>MAQYIRLYLVPINGVQQVIDVDSSVLIRSNNQFVSPQVAASVDLIMAPVQTMFTPFADAATALMLTLTGYQNVRVCWREPVNSDDNPSNQIVTAPDPTGGQCVCGITCAGTQISYVPVLNVY</sequence>
<accession>A0A8S5UID4</accession>